<comment type="function">
    <text evidence="10">Catalyzes the transfer of an acyl group from acyl-phosphate (acyl-PO(4)) to glycerol-3-phosphate (G3P) to form lysophosphatidic acid (LPA). This enzyme utilizes acyl-phosphate as fatty acyl donor, but not acyl-CoA or acyl-ACP.</text>
</comment>
<dbReference type="UniPathway" id="UPA00085"/>
<protein>
    <recommendedName>
        <fullName evidence="10">Glycerol-3-phosphate acyltransferase</fullName>
    </recommendedName>
    <alternativeName>
        <fullName evidence="10">Acyl-PO4 G3P acyltransferase</fullName>
    </alternativeName>
    <alternativeName>
        <fullName evidence="10">Acyl-phosphate--glycerol-3-phosphate acyltransferase</fullName>
    </alternativeName>
    <alternativeName>
        <fullName evidence="10">G3P acyltransferase</fullName>
        <shortName evidence="10">GPAT</shortName>
        <ecNumber evidence="10">2.3.1.275</ecNumber>
    </alternativeName>
    <alternativeName>
        <fullName evidence="10">Lysophosphatidic acid synthase</fullName>
        <shortName evidence="10">LPA synthase</shortName>
    </alternativeName>
</protein>
<evidence type="ECO:0000313" key="12">
    <source>
        <dbReference type="Proteomes" id="UP000327236"/>
    </source>
</evidence>
<keyword evidence="6 10" id="KW-0443">Lipid metabolism</keyword>
<name>A0A5N1I9B2_LACJE</name>
<dbReference type="Pfam" id="PF02660">
    <property type="entry name" value="G3P_acyltransf"/>
    <property type="match status" value="1"/>
</dbReference>
<dbReference type="PANTHER" id="PTHR30309:SF0">
    <property type="entry name" value="GLYCEROL-3-PHOSPHATE ACYLTRANSFERASE-RELATED"/>
    <property type="match status" value="1"/>
</dbReference>
<comment type="catalytic activity">
    <reaction evidence="10">
        <text>an acyl phosphate + sn-glycerol 3-phosphate = a 1-acyl-sn-glycero-3-phosphate + phosphate</text>
        <dbReference type="Rhea" id="RHEA:34075"/>
        <dbReference type="ChEBI" id="CHEBI:43474"/>
        <dbReference type="ChEBI" id="CHEBI:57597"/>
        <dbReference type="ChEBI" id="CHEBI:57970"/>
        <dbReference type="ChEBI" id="CHEBI:59918"/>
        <dbReference type="EC" id="2.3.1.275"/>
    </reaction>
</comment>
<keyword evidence="8 10" id="KW-0594">Phospholipid biosynthesis</keyword>
<keyword evidence="11" id="KW-0012">Acyltransferase</keyword>
<evidence type="ECO:0000256" key="7">
    <source>
        <dbReference type="ARBA" id="ARBA00023136"/>
    </source>
</evidence>
<keyword evidence="5 10" id="KW-1133">Transmembrane helix</keyword>
<comment type="subcellular location">
    <subcellularLocation>
        <location evidence="10">Cell membrane</location>
        <topology evidence="10">Multi-pass membrane protein</topology>
    </subcellularLocation>
</comment>
<keyword evidence="1 10" id="KW-1003">Cell membrane</keyword>
<evidence type="ECO:0000256" key="2">
    <source>
        <dbReference type="ARBA" id="ARBA00022516"/>
    </source>
</evidence>
<dbReference type="NCBIfam" id="TIGR00023">
    <property type="entry name" value="glycerol-3-phosphate 1-O-acyltransferase PlsY"/>
    <property type="match status" value="1"/>
</dbReference>
<sequence>MKMLTIKIALLLILAYLLGSFPTGVIVGKVFFHKDIRKLGSGNPGSTNTFRTFGPVAGMSVLLVDVLKGTLATLLPVIFHLGPHPLGIIFGMLAILGHTFSIFLGFKGGKAVATTAGFILGYNLAFFCVCAGIFFPMLFITSIMSLTAMLCITLFFIFSFLFHDPYLSAMMFVLLILIFIRHKANIVRLKNGTENIIPFGIYYWLKNK</sequence>
<comment type="subunit">
    <text evidence="10">Probably interacts with PlsX.</text>
</comment>
<dbReference type="Proteomes" id="UP000327236">
    <property type="component" value="Unassembled WGS sequence"/>
</dbReference>
<keyword evidence="7 10" id="KW-0472">Membrane</keyword>
<dbReference type="AlphaFoldDB" id="A0A5N1I9B2"/>
<evidence type="ECO:0000256" key="6">
    <source>
        <dbReference type="ARBA" id="ARBA00023098"/>
    </source>
</evidence>
<dbReference type="HAMAP" id="MF_01043">
    <property type="entry name" value="PlsY"/>
    <property type="match status" value="1"/>
</dbReference>
<dbReference type="SMART" id="SM01207">
    <property type="entry name" value="G3P_acyltransf"/>
    <property type="match status" value="1"/>
</dbReference>
<evidence type="ECO:0000256" key="1">
    <source>
        <dbReference type="ARBA" id="ARBA00022475"/>
    </source>
</evidence>
<comment type="similarity">
    <text evidence="10">Belongs to the PlsY family.</text>
</comment>
<dbReference type="PANTHER" id="PTHR30309">
    <property type="entry name" value="INNER MEMBRANE PROTEIN YGIH"/>
    <property type="match status" value="1"/>
</dbReference>
<comment type="pathway">
    <text evidence="10">Lipid metabolism; phospholipid metabolism.</text>
</comment>
<keyword evidence="4 10" id="KW-0812">Transmembrane</keyword>
<dbReference type="InterPro" id="IPR003811">
    <property type="entry name" value="G3P_acylTferase_PlsY"/>
</dbReference>
<dbReference type="OrthoDB" id="9777124at2"/>
<evidence type="ECO:0000313" key="11">
    <source>
        <dbReference type="EMBL" id="KAA9322192.1"/>
    </source>
</evidence>
<dbReference type="GO" id="GO:0005886">
    <property type="term" value="C:plasma membrane"/>
    <property type="evidence" value="ECO:0007669"/>
    <property type="project" value="UniProtKB-SubCell"/>
</dbReference>
<keyword evidence="3 10" id="KW-0808">Transferase</keyword>
<evidence type="ECO:0000256" key="4">
    <source>
        <dbReference type="ARBA" id="ARBA00022692"/>
    </source>
</evidence>
<dbReference type="EC" id="2.3.1.275" evidence="10"/>
<proteinExistence type="inferred from homology"/>
<evidence type="ECO:0000256" key="9">
    <source>
        <dbReference type="ARBA" id="ARBA00023264"/>
    </source>
</evidence>
<keyword evidence="2 10" id="KW-0444">Lipid biosynthesis</keyword>
<dbReference type="GO" id="GO:0008654">
    <property type="term" value="P:phospholipid biosynthetic process"/>
    <property type="evidence" value="ECO:0007669"/>
    <property type="project" value="UniProtKB-UniRule"/>
</dbReference>
<feature type="transmembrane region" description="Helical" evidence="10">
    <location>
        <begin position="86"/>
        <end position="106"/>
    </location>
</feature>
<evidence type="ECO:0000256" key="5">
    <source>
        <dbReference type="ARBA" id="ARBA00022989"/>
    </source>
</evidence>
<evidence type="ECO:0000256" key="8">
    <source>
        <dbReference type="ARBA" id="ARBA00023209"/>
    </source>
</evidence>
<feature type="transmembrane region" description="Helical" evidence="10">
    <location>
        <begin position="112"/>
        <end position="135"/>
    </location>
</feature>
<evidence type="ECO:0000256" key="10">
    <source>
        <dbReference type="HAMAP-Rule" id="MF_01043"/>
    </source>
</evidence>
<feature type="transmembrane region" description="Helical" evidence="10">
    <location>
        <begin position="166"/>
        <end position="182"/>
    </location>
</feature>
<organism evidence="11 12">
    <name type="scientific">Lactobacillus jensenii</name>
    <dbReference type="NCBI Taxonomy" id="109790"/>
    <lineage>
        <taxon>Bacteria</taxon>
        <taxon>Bacillati</taxon>
        <taxon>Bacillota</taxon>
        <taxon>Bacilli</taxon>
        <taxon>Lactobacillales</taxon>
        <taxon>Lactobacillaceae</taxon>
        <taxon>Lactobacillus</taxon>
    </lineage>
</organism>
<gene>
    <name evidence="10 11" type="primary">plsY</name>
    <name evidence="11" type="ORF">F6H94_05450</name>
</gene>
<keyword evidence="9 10" id="KW-1208">Phospholipid metabolism</keyword>
<accession>A0A5N1I9B2</accession>
<dbReference type="EMBL" id="VYWW01000021">
    <property type="protein sequence ID" value="KAA9322192.1"/>
    <property type="molecule type" value="Genomic_DNA"/>
</dbReference>
<evidence type="ECO:0000256" key="3">
    <source>
        <dbReference type="ARBA" id="ARBA00022679"/>
    </source>
</evidence>
<dbReference type="GO" id="GO:0043772">
    <property type="term" value="F:acyl-phosphate glycerol-3-phosphate acyltransferase activity"/>
    <property type="evidence" value="ECO:0007669"/>
    <property type="project" value="UniProtKB-UniRule"/>
</dbReference>
<reference evidence="11 12" key="1">
    <citation type="submission" date="2019-09" db="EMBL/GenBank/DDBJ databases">
        <title>Draft genome sequence assemblies of isolates from the urinary tract.</title>
        <authorList>
            <person name="Mores C.R."/>
            <person name="Putonti C."/>
            <person name="Wolfe A.J."/>
        </authorList>
    </citation>
    <scope>NUCLEOTIDE SEQUENCE [LARGE SCALE GENOMIC DNA]</scope>
    <source>
        <strain evidence="11 12">UMB246</strain>
    </source>
</reference>
<feature type="transmembrane region" description="Helical" evidence="10">
    <location>
        <begin position="52"/>
        <end position="79"/>
    </location>
</feature>
<comment type="caution">
    <text evidence="11">The sequence shown here is derived from an EMBL/GenBank/DDBJ whole genome shotgun (WGS) entry which is preliminary data.</text>
</comment>